<organism evidence="2 3">
    <name type="scientific">Seonamhaeicola algicola</name>
    <dbReference type="NCBI Taxonomy" id="1719036"/>
    <lineage>
        <taxon>Bacteria</taxon>
        <taxon>Pseudomonadati</taxon>
        <taxon>Bacteroidota</taxon>
        <taxon>Flavobacteriia</taxon>
        <taxon>Flavobacteriales</taxon>
        <taxon>Flavobacteriaceae</taxon>
    </lineage>
</organism>
<dbReference type="InterPro" id="IPR006121">
    <property type="entry name" value="HMA_dom"/>
</dbReference>
<dbReference type="Proteomes" id="UP000321790">
    <property type="component" value="Unassembled WGS sequence"/>
</dbReference>
<reference evidence="3" key="1">
    <citation type="submission" date="2019-08" db="EMBL/GenBank/DDBJ databases">
        <title>Seonamhaeicola sediminis sp. nov., isolated from marine sediment.</title>
        <authorList>
            <person name="Cao W.R."/>
        </authorList>
    </citation>
    <scope>NUCLEOTIDE SEQUENCE [LARGE SCALE GENOMIC DNA]</scope>
    <source>
        <strain evidence="3">Gy8</strain>
    </source>
</reference>
<gene>
    <name evidence="2" type="ORF">FUA26_11680</name>
</gene>
<dbReference type="CDD" id="cd00371">
    <property type="entry name" value="HMA"/>
    <property type="match status" value="1"/>
</dbReference>
<keyword evidence="3" id="KW-1185">Reference proteome</keyword>
<feature type="domain" description="HMA" evidence="1">
    <location>
        <begin position="1"/>
        <end position="66"/>
    </location>
</feature>
<evidence type="ECO:0000259" key="1">
    <source>
        <dbReference type="PROSITE" id="PS50846"/>
    </source>
</evidence>
<dbReference type="OrthoDB" id="677920at2"/>
<dbReference type="SUPFAM" id="SSF55008">
    <property type="entry name" value="HMA, heavy metal-associated domain"/>
    <property type="match status" value="1"/>
</dbReference>
<dbReference type="Pfam" id="PF00403">
    <property type="entry name" value="HMA"/>
    <property type="match status" value="1"/>
</dbReference>
<dbReference type="GO" id="GO:0046872">
    <property type="term" value="F:metal ion binding"/>
    <property type="evidence" value="ECO:0007669"/>
    <property type="project" value="InterPro"/>
</dbReference>
<dbReference type="InterPro" id="IPR036163">
    <property type="entry name" value="HMA_dom_sf"/>
</dbReference>
<proteinExistence type="predicted"/>
<dbReference type="PROSITE" id="PS50846">
    <property type="entry name" value="HMA_2"/>
    <property type="match status" value="1"/>
</dbReference>
<sequence length="89" mass="9764">MNTTIQIQNLKCGGCANTITTKLSELELVNNVKVDNANNSVSFSYENEETLKTVKTLLVKLGYPEIGNKNVLTTKAKSFVSCAIGRMHK</sequence>
<comment type="caution">
    <text evidence="2">The sequence shown here is derived from an EMBL/GenBank/DDBJ whole genome shotgun (WGS) entry which is preliminary data.</text>
</comment>
<evidence type="ECO:0000313" key="2">
    <source>
        <dbReference type="EMBL" id="TXE10127.1"/>
    </source>
</evidence>
<dbReference type="Gene3D" id="3.30.70.100">
    <property type="match status" value="1"/>
</dbReference>
<dbReference type="RefSeq" id="WP_147136139.1">
    <property type="nucleotide sequence ID" value="NZ_VOSC01000025.1"/>
</dbReference>
<accession>A0A5C7AP47</accession>
<protein>
    <submittedName>
        <fullName evidence="2">Heavy-metal-associated domain-containing protein</fullName>
    </submittedName>
</protein>
<dbReference type="AlphaFoldDB" id="A0A5C7AP47"/>
<dbReference type="EMBL" id="VOSC01000025">
    <property type="protein sequence ID" value="TXE10127.1"/>
    <property type="molecule type" value="Genomic_DNA"/>
</dbReference>
<evidence type="ECO:0000313" key="3">
    <source>
        <dbReference type="Proteomes" id="UP000321790"/>
    </source>
</evidence>
<name>A0A5C7AP47_9FLAO</name>